<reference evidence="2 3" key="1">
    <citation type="journal article" date="2019" name="Int. J. Syst. Evol. Microbiol.">
        <title>The Global Catalogue of Microorganisms (GCM) 10K type strain sequencing project: providing services to taxonomists for standard genome sequencing and annotation.</title>
        <authorList>
            <consortium name="The Broad Institute Genomics Platform"/>
            <consortium name="The Broad Institute Genome Sequencing Center for Infectious Disease"/>
            <person name="Wu L."/>
            <person name="Ma J."/>
        </authorList>
    </citation>
    <scope>NUCLEOTIDE SEQUENCE [LARGE SCALE GENOMIC DNA]</scope>
    <source>
        <strain evidence="2 3">XZYJ18</strain>
    </source>
</reference>
<name>A0ABD5Q1S1_9EURY</name>
<feature type="domain" description="Domain of unknown function" evidence="1">
    <location>
        <begin position="10"/>
        <end position="185"/>
    </location>
</feature>
<protein>
    <recommendedName>
        <fullName evidence="1">Domain of unknown function domain-containing protein</fullName>
    </recommendedName>
</protein>
<accession>A0ABD5Q1S1</accession>
<evidence type="ECO:0000313" key="3">
    <source>
        <dbReference type="Proteomes" id="UP001595945"/>
    </source>
</evidence>
<keyword evidence="3" id="KW-1185">Reference proteome</keyword>
<dbReference type="Proteomes" id="UP001595945">
    <property type="component" value="Unassembled WGS sequence"/>
</dbReference>
<dbReference type="EMBL" id="JBHSHT010000001">
    <property type="protein sequence ID" value="MFC4824528.1"/>
    <property type="molecule type" value="Genomic_DNA"/>
</dbReference>
<gene>
    <name evidence="2" type="ORF">ACFO9K_09645</name>
</gene>
<dbReference type="RefSeq" id="WP_254269735.1">
    <property type="nucleotide sequence ID" value="NZ_CP100400.1"/>
</dbReference>
<dbReference type="Pfam" id="PF26404">
    <property type="entry name" value="DUF8102"/>
    <property type="match status" value="1"/>
</dbReference>
<evidence type="ECO:0000313" key="2">
    <source>
        <dbReference type="EMBL" id="MFC4824528.1"/>
    </source>
</evidence>
<dbReference type="AlphaFoldDB" id="A0ABD5Q1S1"/>
<comment type="caution">
    <text evidence="2">The sequence shown here is derived from an EMBL/GenBank/DDBJ whole genome shotgun (WGS) entry which is preliminary data.</text>
</comment>
<sequence length="189" mass="21588">MTEDERDRGILSRADRAYLRGEADHASVQSERNARGRIRERIYHALLDFEVLVEHLSERDRELVTEKRLGDIDGTEAFDALVSGVAFLYRATKDTDLEFETVLNEAVNLAEVNDDRVATVDLDLTFQSLTAEQLRHKLERGEDLSLTEVAYLHESDEVGLDELARYFRDAEEETPAVDDGRIQSKVTNF</sequence>
<evidence type="ECO:0000259" key="1">
    <source>
        <dbReference type="Pfam" id="PF26404"/>
    </source>
</evidence>
<dbReference type="GeneID" id="73044786"/>
<organism evidence="2 3">
    <name type="scientific">Halorussus aquaticus</name>
    <dbReference type="NCBI Taxonomy" id="2953748"/>
    <lineage>
        <taxon>Archaea</taxon>
        <taxon>Methanobacteriati</taxon>
        <taxon>Methanobacteriota</taxon>
        <taxon>Stenosarchaea group</taxon>
        <taxon>Halobacteria</taxon>
        <taxon>Halobacteriales</taxon>
        <taxon>Haladaptataceae</taxon>
        <taxon>Halorussus</taxon>
    </lineage>
</organism>
<dbReference type="InterPro" id="IPR058415">
    <property type="entry name" value="DUF8102"/>
</dbReference>
<proteinExistence type="predicted"/>